<proteinExistence type="predicted"/>
<reference evidence="2" key="1">
    <citation type="journal article" date="2019" name="Int. J. Syst. Evol. Microbiol.">
        <title>The Global Catalogue of Microorganisms (GCM) 10K type strain sequencing project: providing services to taxonomists for standard genome sequencing and annotation.</title>
        <authorList>
            <consortium name="The Broad Institute Genomics Platform"/>
            <consortium name="The Broad Institute Genome Sequencing Center for Infectious Disease"/>
            <person name="Wu L."/>
            <person name="Ma J."/>
        </authorList>
    </citation>
    <scope>NUCLEOTIDE SEQUENCE [LARGE SCALE GENOMIC DNA]</scope>
    <source>
        <strain evidence="2">CCUG 39402</strain>
    </source>
</reference>
<accession>A0ABW1U2Y7</accession>
<evidence type="ECO:0000313" key="1">
    <source>
        <dbReference type="EMBL" id="MFC6283573.1"/>
    </source>
</evidence>
<protein>
    <submittedName>
        <fullName evidence="1">Uncharacterized protein</fullName>
    </submittedName>
</protein>
<sequence>MTELVFLRRLQVNVNPKYPYVRQSLISLSVFVPVAGVSGICAQPLNLAGMALDSDHAPLLQDSPILKFDRHE</sequence>
<organism evidence="1 2">
    <name type="scientific">Polaromonas aquatica</name>
    <dbReference type="NCBI Taxonomy" id="332657"/>
    <lineage>
        <taxon>Bacteria</taxon>
        <taxon>Pseudomonadati</taxon>
        <taxon>Pseudomonadota</taxon>
        <taxon>Betaproteobacteria</taxon>
        <taxon>Burkholderiales</taxon>
        <taxon>Comamonadaceae</taxon>
        <taxon>Polaromonas</taxon>
    </lineage>
</organism>
<dbReference type="EMBL" id="JBHSRS010000083">
    <property type="protein sequence ID" value="MFC6283573.1"/>
    <property type="molecule type" value="Genomic_DNA"/>
</dbReference>
<evidence type="ECO:0000313" key="2">
    <source>
        <dbReference type="Proteomes" id="UP001596270"/>
    </source>
</evidence>
<comment type="caution">
    <text evidence="1">The sequence shown here is derived from an EMBL/GenBank/DDBJ whole genome shotgun (WGS) entry which is preliminary data.</text>
</comment>
<name>A0ABW1U2Y7_9BURK</name>
<dbReference type="RefSeq" id="WP_371438198.1">
    <property type="nucleotide sequence ID" value="NZ_JBHSRS010000083.1"/>
</dbReference>
<keyword evidence="2" id="KW-1185">Reference proteome</keyword>
<dbReference type="Proteomes" id="UP001596270">
    <property type="component" value="Unassembled WGS sequence"/>
</dbReference>
<gene>
    <name evidence="1" type="ORF">ACFQND_20290</name>
</gene>